<feature type="compositionally biased region" description="Low complexity" evidence="1">
    <location>
        <begin position="150"/>
        <end position="161"/>
    </location>
</feature>
<evidence type="ECO:0000313" key="3">
    <source>
        <dbReference type="EMBL" id="RWA10702.1"/>
    </source>
</evidence>
<feature type="transmembrane region" description="Helical" evidence="2">
    <location>
        <begin position="310"/>
        <end position="330"/>
    </location>
</feature>
<proteinExistence type="predicted"/>
<dbReference type="EMBL" id="RYZI01000104">
    <property type="protein sequence ID" value="RWA10702.1"/>
    <property type="molecule type" value="Genomic_DNA"/>
</dbReference>
<feature type="transmembrane region" description="Helical" evidence="2">
    <location>
        <begin position="342"/>
        <end position="365"/>
    </location>
</feature>
<dbReference type="AlphaFoldDB" id="A0A439D8G6"/>
<feature type="region of interest" description="Disordered" evidence="1">
    <location>
        <begin position="55"/>
        <end position="119"/>
    </location>
</feature>
<feature type="compositionally biased region" description="Polar residues" evidence="1">
    <location>
        <begin position="170"/>
        <end position="179"/>
    </location>
</feature>
<evidence type="ECO:0000313" key="4">
    <source>
        <dbReference type="Proteomes" id="UP000286045"/>
    </source>
</evidence>
<organism evidence="3 4">
    <name type="scientific">Xylaria grammica</name>
    <dbReference type="NCBI Taxonomy" id="363999"/>
    <lineage>
        <taxon>Eukaryota</taxon>
        <taxon>Fungi</taxon>
        <taxon>Dikarya</taxon>
        <taxon>Ascomycota</taxon>
        <taxon>Pezizomycotina</taxon>
        <taxon>Sordariomycetes</taxon>
        <taxon>Xylariomycetidae</taxon>
        <taxon>Xylariales</taxon>
        <taxon>Xylariaceae</taxon>
        <taxon>Xylaria</taxon>
    </lineage>
</organism>
<feature type="region of interest" description="Disordered" evidence="1">
    <location>
        <begin position="139"/>
        <end position="181"/>
    </location>
</feature>
<protein>
    <submittedName>
        <fullName evidence="3">Uncharacterized protein</fullName>
    </submittedName>
</protein>
<name>A0A439D8G6_9PEZI</name>
<reference evidence="3 4" key="1">
    <citation type="submission" date="2018-12" db="EMBL/GenBank/DDBJ databases">
        <title>Draft genome sequence of Xylaria grammica IHI A82.</title>
        <authorList>
            <person name="Buettner E."/>
            <person name="Kellner H."/>
        </authorList>
    </citation>
    <scope>NUCLEOTIDE SEQUENCE [LARGE SCALE GENOMIC DNA]</scope>
    <source>
        <strain evidence="3 4">IHI A82</strain>
    </source>
</reference>
<keyword evidence="2" id="KW-0812">Transmembrane</keyword>
<keyword evidence="2" id="KW-1133">Transmembrane helix</keyword>
<evidence type="ECO:0000256" key="2">
    <source>
        <dbReference type="SAM" id="Phobius"/>
    </source>
</evidence>
<feature type="compositionally biased region" description="Polar residues" evidence="1">
    <location>
        <begin position="104"/>
        <end position="113"/>
    </location>
</feature>
<comment type="caution">
    <text evidence="3">The sequence shown here is derived from an EMBL/GenBank/DDBJ whole genome shotgun (WGS) entry which is preliminary data.</text>
</comment>
<sequence length="443" mass="47695">MHRSRPIVRSRAICQICESLSSQRRRVATPLIAARNPSQPPSQSRRATSPFIPSQARALSSAAIPGSKHGSQPVPAGKGVLGGNTLAETDRGAPPTASAPTPTRISKITTTPGIPSEDNVSDALGVCEWLATRLTDDSVRPQTAHSIGESDSTASTLLSLDGSERAKTPAETTTQSSKLPQEIKDSARWEILDNKVSETAYLALAHPHVVITPNLLEQYVRVQAKLGKPETLPKVFQLFASKPLPREGSVPVSYTEKNPNRAENAIDSKIVELALDTAIAAKNLDAAVGIVENSYGTTAFVRSKLLRHGMLPLGAFVTTPIAAYILATNFSGLQQTMDSATATGVAFTGILAYVGFTASLGIVAVMTANDQMKRVTWAPGTPLRKRWIREEERAALDKIACAWGFQESWRQGEEEGADWDALREYIGQKGMTLDRTELMEGMD</sequence>
<feature type="compositionally biased region" description="Low complexity" evidence="1">
    <location>
        <begin position="93"/>
        <end position="103"/>
    </location>
</feature>
<gene>
    <name evidence="3" type="ORF">EKO27_g4406</name>
</gene>
<evidence type="ECO:0000256" key="1">
    <source>
        <dbReference type="SAM" id="MobiDB-lite"/>
    </source>
</evidence>
<dbReference type="Proteomes" id="UP000286045">
    <property type="component" value="Unassembled WGS sequence"/>
</dbReference>
<keyword evidence="2" id="KW-0472">Membrane</keyword>
<keyword evidence="4" id="KW-1185">Reference proteome</keyword>
<accession>A0A439D8G6</accession>